<name>A0A2H0XDK0_UNCKA</name>
<accession>A0A2H0XDK0</accession>
<evidence type="ECO:0000313" key="1">
    <source>
        <dbReference type="EMBL" id="PIS22895.1"/>
    </source>
</evidence>
<comment type="caution">
    <text evidence="1">The sequence shown here is derived from an EMBL/GenBank/DDBJ whole genome shotgun (WGS) entry which is preliminary data.</text>
</comment>
<evidence type="ECO:0000313" key="2">
    <source>
        <dbReference type="Proteomes" id="UP000230340"/>
    </source>
</evidence>
<dbReference type="EMBL" id="PEYT01000027">
    <property type="protein sequence ID" value="PIS22895.1"/>
    <property type="molecule type" value="Genomic_DNA"/>
</dbReference>
<dbReference type="Proteomes" id="UP000230340">
    <property type="component" value="Unassembled WGS sequence"/>
</dbReference>
<organism evidence="1 2">
    <name type="scientific">candidate division WWE3 bacterium CG08_land_8_20_14_0_20_40_13</name>
    <dbReference type="NCBI Taxonomy" id="1975084"/>
    <lineage>
        <taxon>Bacteria</taxon>
        <taxon>Katanobacteria</taxon>
    </lineage>
</organism>
<reference evidence="2" key="1">
    <citation type="submission" date="2017-09" db="EMBL/GenBank/DDBJ databases">
        <title>Depth-based differentiation of microbial function through sediment-hosted aquifers and enrichment of novel symbionts in the deep terrestrial subsurface.</title>
        <authorList>
            <person name="Probst A.J."/>
            <person name="Ladd B."/>
            <person name="Jarett J.K."/>
            <person name="Geller-Mcgrath D.E."/>
            <person name="Sieber C.M.K."/>
            <person name="Emerson J.B."/>
            <person name="Anantharaman K."/>
            <person name="Thomas B.C."/>
            <person name="Malmstrom R."/>
            <person name="Stieglmeier M."/>
            <person name="Klingl A."/>
            <person name="Woyke T."/>
            <person name="Ryan C.M."/>
            <person name="Banfield J.F."/>
        </authorList>
    </citation>
    <scope>NUCLEOTIDE SEQUENCE [LARGE SCALE GENOMIC DNA]</scope>
</reference>
<sequence>MRSVLGLRGMLDGKEVTYGLVLPAGLPKESTESLRQLLKDNIGGILYIWYLPTADKIAVVGGSGKTWEWSPKAP</sequence>
<dbReference type="AlphaFoldDB" id="A0A2H0XDK0"/>
<protein>
    <submittedName>
        <fullName evidence="1">Uncharacterized protein</fullName>
    </submittedName>
</protein>
<proteinExistence type="predicted"/>
<gene>
    <name evidence="1" type="ORF">COT49_03255</name>
</gene>